<dbReference type="Proteomes" id="UP000799291">
    <property type="component" value="Unassembled WGS sequence"/>
</dbReference>
<feature type="domain" description="Cas1p 10 TM acyl transferase" evidence="9">
    <location>
        <begin position="301"/>
        <end position="763"/>
    </location>
</feature>
<feature type="transmembrane region" description="Helical" evidence="8">
    <location>
        <begin position="690"/>
        <end position="711"/>
    </location>
</feature>
<dbReference type="PANTHER" id="PTHR13533">
    <property type="entry name" value="N-ACETYLNEURAMINATE 9-O-ACETYLTRANSFERASE"/>
    <property type="match status" value="1"/>
</dbReference>
<dbReference type="PANTHER" id="PTHR13533:SF1">
    <property type="entry name" value="N-ACETYLNEURAMINATE 9-O-ACETYLTRANSFERASE"/>
    <property type="match status" value="1"/>
</dbReference>
<feature type="transmembrane region" description="Helical" evidence="8">
    <location>
        <begin position="351"/>
        <end position="368"/>
    </location>
</feature>
<keyword evidence="11" id="KW-1185">Reference proteome</keyword>
<feature type="transmembrane region" description="Helical" evidence="8">
    <location>
        <begin position="628"/>
        <end position="647"/>
    </location>
</feature>
<evidence type="ECO:0000256" key="3">
    <source>
        <dbReference type="ARBA" id="ARBA00022679"/>
    </source>
</evidence>
<feature type="transmembrane region" description="Helical" evidence="8">
    <location>
        <begin position="380"/>
        <end position="400"/>
    </location>
</feature>
<proteinExistence type="inferred from homology"/>
<dbReference type="AlphaFoldDB" id="A0A6G1J019"/>
<sequence>DAADPFKCAALLNHGHWLHPPEQSPHYKFLAKWQPPGCLLYRYNASEISQCNEKGKILFAGDSVIRQVFWATARKIEGNGTWVYQQRARREMTGDMEFELEGARLKFLWDPWLNASTLDGELNAFRNRRETNGEEKGFSMGPKNQRSVVMLIGGGLSHARHHDADAVARFEHSVDSIISTAYGESIGPINMGTAPATSSDGIGDEIFFAPIIDPIYDILSPPRELTITPDKVDAMNRYLAEQSSHRRLNVLWNYANMTNGRREAYQESGLHVLESVADQMADVLLNLRCNAKSAQREGYPYSRTCCSAYRPVSRLQIGGFAVTFTLLGWILIEDAHRSNLGNTRTTNPRRLYAVFALFLSVCYCYMTDRTQIFNKSPKQPSNLSFGLILGLVLMACLPNIKSVSTSMHPLRRRRSSTVFLPHQQSDEIKGWMQVYLLIYSYTGAESSLDLYELHQIFLAFYLFLSAYGHTMYFLRTRDFSLRRVATILLRVNMLPVLLSFVMDRPYASYYFAPLVSFWFLVVYFTLKRQRQSDNGFRRLLGRIAISVVVATTLIHIPGIRDLTSLFLRQAPGANLDVEAWRHHLATHQSAIYTGLLTALLHTYIHSLRRTNVTHLHGLDRFLRCHFRLLRLTTILFALFALPTFWILARRSPDEEDFNWWMPFLSWVPVLSFVLLRNATSELRRWYCAGFAWVGDRALEMWVLGLHIWMAGDGEGVLSVGLLGAGSSMGDRWGSLVFFTLAFVWVVWHVRDAKETSVAWVVGWRQECNGGKRHEGRKGRGNGGKGVDFEMEEGLPKPVGFGQVGSDLNRRV</sequence>
<keyword evidence="5 8" id="KW-1133">Transmembrane helix</keyword>
<keyword evidence="7" id="KW-0325">Glycoprotein</keyword>
<name>A0A6G1J019_9PLEO</name>
<evidence type="ECO:0000313" key="10">
    <source>
        <dbReference type="EMBL" id="KAF2683563.1"/>
    </source>
</evidence>
<comment type="subcellular location">
    <subcellularLocation>
        <location evidence="1">Membrane</location>
        <topology evidence="1">Multi-pass membrane protein</topology>
    </subcellularLocation>
</comment>
<evidence type="ECO:0000256" key="8">
    <source>
        <dbReference type="SAM" id="Phobius"/>
    </source>
</evidence>
<dbReference type="GO" id="GO:0005975">
    <property type="term" value="P:carbohydrate metabolic process"/>
    <property type="evidence" value="ECO:0007669"/>
    <property type="project" value="UniProtKB-ARBA"/>
</dbReference>
<dbReference type="GO" id="GO:0016740">
    <property type="term" value="F:transferase activity"/>
    <property type="evidence" value="ECO:0007669"/>
    <property type="project" value="UniProtKB-KW"/>
</dbReference>
<evidence type="ECO:0000256" key="4">
    <source>
        <dbReference type="ARBA" id="ARBA00022692"/>
    </source>
</evidence>
<organism evidence="10 11">
    <name type="scientific">Lentithecium fluviatile CBS 122367</name>
    <dbReference type="NCBI Taxonomy" id="1168545"/>
    <lineage>
        <taxon>Eukaryota</taxon>
        <taxon>Fungi</taxon>
        <taxon>Dikarya</taxon>
        <taxon>Ascomycota</taxon>
        <taxon>Pezizomycotina</taxon>
        <taxon>Dothideomycetes</taxon>
        <taxon>Pleosporomycetidae</taxon>
        <taxon>Pleosporales</taxon>
        <taxon>Massarineae</taxon>
        <taxon>Lentitheciaceae</taxon>
        <taxon>Lentithecium</taxon>
    </lineage>
</organism>
<feature type="transmembrane region" description="Helical" evidence="8">
    <location>
        <begin position="590"/>
        <end position="607"/>
    </location>
</feature>
<feature type="transmembrane region" description="Helical" evidence="8">
    <location>
        <begin position="659"/>
        <end position="678"/>
    </location>
</feature>
<dbReference type="GO" id="GO:0005794">
    <property type="term" value="C:Golgi apparatus"/>
    <property type="evidence" value="ECO:0007669"/>
    <property type="project" value="UniProtKB-ARBA"/>
</dbReference>
<feature type="transmembrane region" description="Helical" evidence="8">
    <location>
        <begin position="539"/>
        <end position="559"/>
    </location>
</feature>
<feature type="transmembrane region" description="Helical" evidence="8">
    <location>
        <begin position="312"/>
        <end position="331"/>
    </location>
</feature>
<evidence type="ECO:0000256" key="7">
    <source>
        <dbReference type="ARBA" id="ARBA00023180"/>
    </source>
</evidence>
<feature type="non-terminal residue" evidence="10">
    <location>
        <position position="1"/>
    </location>
</feature>
<dbReference type="GO" id="GO:0016020">
    <property type="term" value="C:membrane"/>
    <property type="evidence" value="ECO:0007669"/>
    <property type="project" value="UniProtKB-SubCell"/>
</dbReference>
<evidence type="ECO:0000256" key="6">
    <source>
        <dbReference type="ARBA" id="ARBA00023136"/>
    </source>
</evidence>
<dbReference type="InterPro" id="IPR012419">
    <property type="entry name" value="Cas1_AcylTrans_dom"/>
</dbReference>
<reference evidence="10" key="1">
    <citation type="journal article" date="2020" name="Stud. Mycol.">
        <title>101 Dothideomycetes genomes: a test case for predicting lifestyles and emergence of pathogens.</title>
        <authorList>
            <person name="Haridas S."/>
            <person name="Albert R."/>
            <person name="Binder M."/>
            <person name="Bloem J."/>
            <person name="Labutti K."/>
            <person name="Salamov A."/>
            <person name="Andreopoulos B."/>
            <person name="Baker S."/>
            <person name="Barry K."/>
            <person name="Bills G."/>
            <person name="Bluhm B."/>
            <person name="Cannon C."/>
            <person name="Castanera R."/>
            <person name="Culley D."/>
            <person name="Daum C."/>
            <person name="Ezra D."/>
            <person name="Gonzalez J."/>
            <person name="Henrissat B."/>
            <person name="Kuo A."/>
            <person name="Liang C."/>
            <person name="Lipzen A."/>
            <person name="Lutzoni F."/>
            <person name="Magnuson J."/>
            <person name="Mondo S."/>
            <person name="Nolan M."/>
            <person name="Ohm R."/>
            <person name="Pangilinan J."/>
            <person name="Park H.-J."/>
            <person name="Ramirez L."/>
            <person name="Alfaro M."/>
            <person name="Sun H."/>
            <person name="Tritt A."/>
            <person name="Yoshinaga Y."/>
            <person name="Zwiers L.-H."/>
            <person name="Turgeon B."/>
            <person name="Goodwin S."/>
            <person name="Spatafora J."/>
            <person name="Crous P."/>
            <person name="Grigoriev I."/>
        </authorList>
    </citation>
    <scope>NUCLEOTIDE SEQUENCE</scope>
    <source>
        <strain evidence="10">CBS 122367</strain>
    </source>
</reference>
<feature type="transmembrane region" description="Helical" evidence="8">
    <location>
        <begin position="507"/>
        <end position="527"/>
    </location>
</feature>
<keyword evidence="6 8" id="KW-0472">Membrane</keyword>
<gene>
    <name evidence="10" type="ORF">K458DRAFT_304171</name>
</gene>
<evidence type="ECO:0000259" key="9">
    <source>
        <dbReference type="Pfam" id="PF07779"/>
    </source>
</evidence>
<evidence type="ECO:0000256" key="2">
    <source>
        <dbReference type="ARBA" id="ARBA00010666"/>
    </source>
</evidence>
<dbReference type="EMBL" id="MU005583">
    <property type="protein sequence ID" value="KAF2683563.1"/>
    <property type="molecule type" value="Genomic_DNA"/>
</dbReference>
<keyword evidence="4 8" id="KW-0812">Transmembrane</keyword>
<dbReference type="Pfam" id="PF07779">
    <property type="entry name" value="Cas1_AcylT"/>
    <property type="match status" value="1"/>
</dbReference>
<dbReference type="OrthoDB" id="1932925at2759"/>
<evidence type="ECO:0000256" key="1">
    <source>
        <dbReference type="ARBA" id="ARBA00004141"/>
    </source>
</evidence>
<accession>A0A6G1J019</accession>
<evidence type="ECO:0000256" key="5">
    <source>
        <dbReference type="ARBA" id="ARBA00022989"/>
    </source>
</evidence>
<feature type="transmembrane region" description="Helical" evidence="8">
    <location>
        <begin position="731"/>
        <end position="749"/>
    </location>
</feature>
<protein>
    <submittedName>
        <fullName evidence="10">Cas1p-domain-containing protein</fullName>
    </submittedName>
</protein>
<comment type="similarity">
    <text evidence="2">Belongs to the PC-esterase family. CASD1 subfamily.</text>
</comment>
<feature type="transmembrane region" description="Helical" evidence="8">
    <location>
        <begin position="456"/>
        <end position="474"/>
    </location>
</feature>
<keyword evidence="3" id="KW-0808">Transferase</keyword>
<evidence type="ECO:0000313" key="11">
    <source>
        <dbReference type="Proteomes" id="UP000799291"/>
    </source>
</evidence>